<feature type="region of interest" description="Disordered" evidence="1">
    <location>
        <begin position="19"/>
        <end position="54"/>
    </location>
</feature>
<organism evidence="2 3">
    <name type="scientific">Pristionchus mayeri</name>
    <dbReference type="NCBI Taxonomy" id="1317129"/>
    <lineage>
        <taxon>Eukaryota</taxon>
        <taxon>Metazoa</taxon>
        <taxon>Ecdysozoa</taxon>
        <taxon>Nematoda</taxon>
        <taxon>Chromadorea</taxon>
        <taxon>Rhabditida</taxon>
        <taxon>Rhabditina</taxon>
        <taxon>Diplogasteromorpha</taxon>
        <taxon>Diplogasteroidea</taxon>
        <taxon>Neodiplogasteridae</taxon>
        <taxon>Pristionchus</taxon>
    </lineage>
</organism>
<proteinExistence type="predicted"/>
<feature type="non-terminal residue" evidence="2">
    <location>
        <position position="1"/>
    </location>
</feature>
<protein>
    <submittedName>
        <fullName evidence="2">Uncharacterized protein</fullName>
    </submittedName>
</protein>
<evidence type="ECO:0000313" key="2">
    <source>
        <dbReference type="EMBL" id="GMR60735.1"/>
    </source>
</evidence>
<evidence type="ECO:0000256" key="1">
    <source>
        <dbReference type="SAM" id="MobiDB-lite"/>
    </source>
</evidence>
<gene>
    <name evidence="2" type="ORF">PMAYCL1PPCAC_30930</name>
</gene>
<keyword evidence="3" id="KW-1185">Reference proteome</keyword>
<dbReference type="Proteomes" id="UP001328107">
    <property type="component" value="Unassembled WGS sequence"/>
</dbReference>
<feature type="non-terminal residue" evidence="2">
    <location>
        <position position="85"/>
    </location>
</feature>
<comment type="caution">
    <text evidence="2">The sequence shown here is derived from an EMBL/GenBank/DDBJ whole genome shotgun (WGS) entry which is preliminary data.</text>
</comment>
<accession>A0AAN5IE60</accession>
<dbReference type="EMBL" id="BTRK01000006">
    <property type="protein sequence ID" value="GMR60735.1"/>
    <property type="molecule type" value="Genomic_DNA"/>
</dbReference>
<dbReference type="AlphaFoldDB" id="A0AAN5IE60"/>
<sequence length="85" mass="9500">PHSLLCARPRVAARFGVHRTMTDQSSPRDVPVEDSPTPLVEPGDGVSKGKSNQSDVEFCPLPLMKLERCKPDRDSSTFRTPTYFR</sequence>
<name>A0AAN5IE60_9BILA</name>
<evidence type="ECO:0000313" key="3">
    <source>
        <dbReference type="Proteomes" id="UP001328107"/>
    </source>
</evidence>
<reference evidence="3" key="1">
    <citation type="submission" date="2022-10" db="EMBL/GenBank/DDBJ databases">
        <title>Genome assembly of Pristionchus species.</title>
        <authorList>
            <person name="Yoshida K."/>
            <person name="Sommer R.J."/>
        </authorList>
    </citation>
    <scope>NUCLEOTIDE SEQUENCE [LARGE SCALE GENOMIC DNA]</scope>
    <source>
        <strain evidence="3">RS5460</strain>
    </source>
</reference>